<name>A0A0C3NN55_PISTI</name>
<reference evidence="2 3" key="1">
    <citation type="submission" date="2014-04" db="EMBL/GenBank/DDBJ databases">
        <authorList>
            <consortium name="DOE Joint Genome Institute"/>
            <person name="Kuo A."/>
            <person name="Kohler A."/>
            <person name="Costa M.D."/>
            <person name="Nagy L.G."/>
            <person name="Floudas D."/>
            <person name="Copeland A."/>
            <person name="Barry K.W."/>
            <person name="Cichocki N."/>
            <person name="Veneault-Fourrey C."/>
            <person name="LaButti K."/>
            <person name="Lindquist E.A."/>
            <person name="Lipzen A."/>
            <person name="Lundell T."/>
            <person name="Morin E."/>
            <person name="Murat C."/>
            <person name="Sun H."/>
            <person name="Tunlid A."/>
            <person name="Henrissat B."/>
            <person name="Grigoriev I.V."/>
            <person name="Hibbett D.S."/>
            <person name="Martin F."/>
            <person name="Nordberg H.P."/>
            <person name="Cantor M.N."/>
            <person name="Hua S.X."/>
        </authorList>
    </citation>
    <scope>NUCLEOTIDE SEQUENCE [LARGE SCALE GENOMIC DNA]</scope>
    <source>
        <strain evidence="2 3">Marx 270</strain>
    </source>
</reference>
<accession>A0A0C3NN55</accession>
<dbReference type="OrthoDB" id="10437506at2759"/>
<dbReference type="EMBL" id="KN832035">
    <property type="protein sequence ID" value="KIN97060.1"/>
    <property type="molecule type" value="Genomic_DNA"/>
</dbReference>
<keyword evidence="3" id="KW-1185">Reference proteome</keyword>
<dbReference type="Proteomes" id="UP000054217">
    <property type="component" value="Unassembled WGS sequence"/>
</dbReference>
<sequence>MSVLALPSRPRRTAKHLRKPDYFLDVAFPRVSLSLCSPKFGSSAFTGVGKIKSDRKARRRSAPLKLMPSGPPLERRSNSPGETDRERKEFLSSSFDHPIPATPTLWQTSLMHKREGCVAS</sequence>
<evidence type="ECO:0000313" key="2">
    <source>
        <dbReference type="EMBL" id="KIN97060.1"/>
    </source>
</evidence>
<feature type="compositionally biased region" description="Basic and acidic residues" evidence="1">
    <location>
        <begin position="73"/>
        <end position="90"/>
    </location>
</feature>
<feature type="region of interest" description="Disordered" evidence="1">
    <location>
        <begin position="42"/>
        <end position="96"/>
    </location>
</feature>
<dbReference type="AlphaFoldDB" id="A0A0C3NN55"/>
<dbReference type="HOGENOM" id="CLU_2050608_0_0_1"/>
<evidence type="ECO:0000256" key="1">
    <source>
        <dbReference type="SAM" id="MobiDB-lite"/>
    </source>
</evidence>
<evidence type="ECO:0000313" key="3">
    <source>
        <dbReference type="Proteomes" id="UP000054217"/>
    </source>
</evidence>
<feature type="compositionally biased region" description="Basic residues" evidence="1">
    <location>
        <begin position="53"/>
        <end position="62"/>
    </location>
</feature>
<gene>
    <name evidence="2" type="ORF">M404DRAFT_1006337</name>
</gene>
<proteinExistence type="predicted"/>
<dbReference type="InParanoid" id="A0A0C3NN55"/>
<reference evidence="3" key="2">
    <citation type="submission" date="2015-01" db="EMBL/GenBank/DDBJ databases">
        <title>Evolutionary Origins and Diversification of the Mycorrhizal Mutualists.</title>
        <authorList>
            <consortium name="DOE Joint Genome Institute"/>
            <consortium name="Mycorrhizal Genomics Consortium"/>
            <person name="Kohler A."/>
            <person name="Kuo A."/>
            <person name="Nagy L.G."/>
            <person name="Floudas D."/>
            <person name="Copeland A."/>
            <person name="Barry K.W."/>
            <person name="Cichocki N."/>
            <person name="Veneault-Fourrey C."/>
            <person name="LaButti K."/>
            <person name="Lindquist E.A."/>
            <person name="Lipzen A."/>
            <person name="Lundell T."/>
            <person name="Morin E."/>
            <person name="Murat C."/>
            <person name="Riley R."/>
            <person name="Ohm R."/>
            <person name="Sun H."/>
            <person name="Tunlid A."/>
            <person name="Henrissat B."/>
            <person name="Grigoriev I.V."/>
            <person name="Hibbett D.S."/>
            <person name="Martin F."/>
        </authorList>
    </citation>
    <scope>NUCLEOTIDE SEQUENCE [LARGE SCALE GENOMIC DNA]</scope>
    <source>
        <strain evidence="3">Marx 270</strain>
    </source>
</reference>
<protein>
    <submittedName>
        <fullName evidence="2">Uncharacterized protein</fullName>
    </submittedName>
</protein>
<organism evidence="2 3">
    <name type="scientific">Pisolithus tinctorius Marx 270</name>
    <dbReference type="NCBI Taxonomy" id="870435"/>
    <lineage>
        <taxon>Eukaryota</taxon>
        <taxon>Fungi</taxon>
        <taxon>Dikarya</taxon>
        <taxon>Basidiomycota</taxon>
        <taxon>Agaricomycotina</taxon>
        <taxon>Agaricomycetes</taxon>
        <taxon>Agaricomycetidae</taxon>
        <taxon>Boletales</taxon>
        <taxon>Sclerodermatineae</taxon>
        <taxon>Pisolithaceae</taxon>
        <taxon>Pisolithus</taxon>
    </lineage>
</organism>